<feature type="transmembrane region" description="Helical" evidence="1">
    <location>
        <begin position="110"/>
        <end position="128"/>
    </location>
</feature>
<dbReference type="OrthoDB" id="8236578at2"/>
<dbReference type="RefSeq" id="WP_092114376.1">
    <property type="nucleotide sequence ID" value="NZ_FNTH01000001.1"/>
</dbReference>
<dbReference type="PROSITE" id="PS51257">
    <property type="entry name" value="PROKAR_LIPOPROTEIN"/>
    <property type="match status" value="1"/>
</dbReference>
<protein>
    <submittedName>
        <fullName evidence="2">Uncharacterized protein</fullName>
    </submittedName>
</protein>
<evidence type="ECO:0000313" key="3">
    <source>
        <dbReference type="Proteomes" id="UP000198992"/>
    </source>
</evidence>
<dbReference type="AlphaFoldDB" id="A0A1H4NYE2"/>
<evidence type="ECO:0000313" key="2">
    <source>
        <dbReference type="EMBL" id="SEC00277.1"/>
    </source>
</evidence>
<keyword evidence="1" id="KW-0812">Transmembrane</keyword>
<name>A0A1H4NYE2_9BRAD</name>
<gene>
    <name evidence="2" type="ORF">SAMN05444164_0770</name>
</gene>
<dbReference type="Proteomes" id="UP000198992">
    <property type="component" value="Unassembled WGS sequence"/>
</dbReference>
<organism evidence="2 3">
    <name type="scientific">Bradyrhizobium erythrophlei</name>
    <dbReference type="NCBI Taxonomy" id="1437360"/>
    <lineage>
        <taxon>Bacteria</taxon>
        <taxon>Pseudomonadati</taxon>
        <taxon>Pseudomonadota</taxon>
        <taxon>Alphaproteobacteria</taxon>
        <taxon>Hyphomicrobiales</taxon>
        <taxon>Nitrobacteraceae</taxon>
        <taxon>Bradyrhizobium</taxon>
    </lineage>
</organism>
<feature type="transmembrane region" description="Helical" evidence="1">
    <location>
        <begin position="12"/>
        <end position="30"/>
    </location>
</feature>
<accession>A0A1H4NYE2</accession>
<feature type="transmembrane region" description="Helical" evidence="1">
    <location>
        <begin position="42"/>
        <end position="63"/>
    </location>
</feature>
<reference evidence="2 3" key="1">
    <citation type="submission" date="2016-10" db="EMBL/GenBank/DDBJ databases">
        <authorList>
            <person name="de Groot N.N."/>
        </authorList>
    </citation>
    <scope>NUCLEOTIDE SEQUENCE [LARGE SCALE GENOMIC DNA]</scope>
    <source>
        <strain evidence="2 3">MT12</strain>
    </source>
</reference>
<proteinExistence type="predicted"/>
<dbReference type="EMBL" id="FNTH01000001">
    <property type="protein sequence ID" value="SEC00277.1"/>
    <property type="molecule type" value="Genomic_DNA"/>
</dbReference>
<sequence length="129" mass="14330">MTSRLIEGLSGTLFFLLVFACTMFVAYMTREILQNGFHRTRLQAAISIFVLLFFQALIFGPVWWMCHIESAGAAVNWDGLRSILIVSSAGEILGIVCVIRVFAPDSWGRNIWFISSLVAAGLAAAFFYV</sequence>
<feature type="transmembrane region" description="Helical" evidence="1">
    <location>
        <begin position="83"/>
        <end position="103"/>
    </location>
</feature>
<evidence type="ECO:0000256" key="1">
    <source>
        <dbReference type="SAM" id="Phobius"/>
    </source>
</evidence>
<keyword evidence="1" id="KW-1133">Transmembrane helix</keyword>
<keyword evidence="1" id="KW-0472">Membrane</keyword>